<dbReference type="IntAct" id="A0A1D6IJ02">
    <property type="interactions" value="6"/>
</dbReference>
<dbReference type="eggNOG" id="ENOG502S26I">
    <property type="taxonomic scope" value="Eukaryota"/>
</dbReference>
<feature type="compositionally biased region" description="Gly residues" evidence="1">
    <location>
        <begin position="171"/>
        <end position="181"/>
    </location>
</feature>
<evidence type="ECO:0000313" key="2">
    <source>
        <dbReference type="EMBL" id="ONM59443.1"/>
    </source>
</evidence>
<name>A0A1D6IJ02_MAIZE</name>
<dbReference type="AlphaFoldDB" id="A0A1D6IJ02"/>
<feature type="region of interest" description="Disordered" evidence="1">
    <location>
        <begin position="85"/>
        <end position="134"/>
    </location>
</feature>
<dbReference type="EMBL" id="CM007650">
    <property type="protein sequence ID" value="ONM59443.1"/>
    <property type="molecule type" value="Genomic_DNA"/>
</dbReference>
<evidence type="ECO:0000256" key="1">
    <source>
        <dbReference type="SAM" id="MobiDB-lite"/>
    </source>
</evidence>
<protein>
    <submittedName>
        <fullName evidence="2">Uncharacterized protein</fullName>
    </submittedName>
</protein>
<dbReference type="PANTHER" id="PTHR35297:SF13">
    <property type="entry name" value="OS02G0695600 PROTEIN"/>
    <property type="match status" value="1"/>
</dbReference>
<proteinExistence type="predicted"/>
<gene>
    <name evidence="2" type="ORF">ZEAMMB73_Zm00001d022062</name>
</gene>
<dbReference type="STRING" id="4577.A0A1D6IJ02"/>
<dbReference type="PaxDb" id="4577-GRMZM2G131228_P01"/>
<feature type="compositionally biased region" description="Low complexity" evidence="1">
    <location>
        <begin position="122"/>
        <end position="133"/>
    </location>
</feature>
<organism evidence="2">
    <name type="scientific">Zea mays</name>
    <name type="common">Maize</name>
    <dbReference type="NCBI Taxonomy" id="4577"/>
    <lineage>
        <taxon>Eukaryota</taxon>
        <taxon>Viridiplantae</taxon>
        <taxon>Streptophyta</taxon>
        <taxon>Embryophyta</taxon>
        <taxon>Tracheophyta</taxon>
        <taxon>Spermatophyta</taxon>
        <taxon>Magnoliopsida</taxon>
        <taxon>Liliopsida</taxon>
        <taxon>Poales</taxon>
        <taxon>Poaceae</taxon>
        <taxon>PACMAD clade</taxon>
        <taxon>Panicoideae</taxon>
        <taxon>Andropogonodae</taxon>
        <taxon>Andropogoneae</taxon>
        <taxon>Tripsacinae</taxon>
        <taxon>Zea</taxon>
    </lineage>
</organism>
<accession>A0A1D6IJ02</accession>
<sequence>MFIQLSAPPASLQDIYAYDCGAEYSSLACISNFKPDQTPCSNPKPSSLFSQQTHLLSAPPPTALCPPKASSGHLALARASKMHRQLSLSASPKQQQPPPDGTSTGGGDAAKAMAAAEDESSASHSSSKASRGWSARDERAIHLVPLLTFLCFLLLFLCSHDPSPADMSSFAGGGGGGGGARSGNRRLRML</sequence>
<dbReference type="PANTHER" id="PTHR35297">
    <property type="entry name" value="PROTEIN, PUTATIVE-RELATED"/>
    <property type="match status" value="1"/>
</dbReference>
<dbReference type="InParanoid" id="A0A1D6IJ02"/>
<dbReference type="OMA" id="RQPCPAS"/>
<feature type="region of interest" description="Disordered" evidence="1">
    <location>
        <begin position="168"/>
        <end position="190"/>
    </location>
</feature>
<reference evidence="2" key="1">
    <citation type="submission" date="2015-12" db="EMBL/GenBank/DDBJ databases">
        <title>Update maize B73 reference genome by single molecule sequencing technologies.</title>
        <authorList>
            <consortium name="Maize Genome Sequencing Project"/>
            <person name="Ware D."/>
        </authorList>
    </citation>
    <scope>NUCLEOTIDE SEQUENCE [LARGE SCALE GENOMIC DNA]</scope>
    <source>
        <tissue evidence="2">Seedling</tissue>
    </source>
</reference>